<organism evidence="4 5">
    <name type="scientific">Cymbomonas tetramitiformis</name>
    <dbReference type="NCBI Taxonomy" id="36881"/>
    <lineage>
        <taxon>Eukaryota</taxon>
        <taxon>Viridiplantae</taxon>
        <taxon>Chlorophyta</taxon>
        <taxon>Pyramimonadophyceae</taxon>
        <taxon>Pyramimonadales</taxon>
        <taxon>Pyramimonadaceae</taxon>
        <taxon>Cymbomonas</taxon>
    </lineage>
</organism>
<sequence length="195" mass="21235">MDNIDIWESCWQPQIWIRGTFIVLIAGLHSCQGQQLSSNSDYQACILSPSDCTQLSIVGSSLTGTLPTELGTLTALTTLSFDENSLSGTLPAELGSLTGLTSISVYQNSFIGSLPAQLGDLTALKTMTLSSNCMTGMLPTELGSLTSLLNLCALYPLLLEAWEPCYWYICEMPLVGRQLWTARRDETLRDNWAVG</sequence>
<dbReference type="AlphaFoldDB" id="A0AAE0KUZ0"/>
<dbReference type="Gene3D" id="3.80.10.10">
    <property type="entry name" value="Ribonuclease Inhibitor"/>
    <property type="match status" value="1"/>
</dbReference>
<dbReference type="EMBL" id="LGRX02016885">
    <property type="protein sequence ID" value="KAK3261455.1"/>
    <property type="molecule type" value="Genomic_DNA"/>
</dbReference>
<keyword evidence="5" id="KW-1185">Reference proteome</keyword>
<dbReference type="Proteomes" id="UP001190700">
    <property type="component" value="Unassembled WGS sequence"/>
</dbReference>
<comment type="subcellular location">
    <subcellularLocation>
        <location evidence="1">Cytoplasm</location>
        <location evidence="1">Cytoskeleton</location>
        <location evidence="1">Cilium axoneme</location>
    </subcellularLocation>
</comment>
<evidence type="ECO:0000256" key="3">
    <source>
        <dbReference type="SAM" id="SignalP"/>
    </source>
</evidence>
<gene>
    <name evidence="4" type="ORF">CYMTET_29639</name>
</gene>
<dbReference type="Pfam" id="PF00560">
    <property type="entry name" value="LRR_1"/>
    <property type="match status" value="1"/>
</dbReference>
<dbReference type="GO" id="GO:0005930">
    <property type="term" value="C:axoneme"/>
    <property type="evidence" value="ECO:0007669"/>
    <property type="project" value="UniProtKB-SubCell"/>
</dbReference>
<evidence type="ECO:0000313" key="4">
    <source>
        <dbReference type="EMBL" id="KAK3261455.1"/>
    </source>
</evidence>
<dbReference type="PANTHER" id="PTHR48009:SF4">
    <property type="entry name" value="LEUCINE-RICH REPEAT (LRR) FAMILY PROTEIN"/>
    <property type="match status" value="1"/>
</dbReference>
<dbReference type="FunFam" id="3.80.10.10:FF:000383">
    <property type="entry name" value="Leucine-rich repeat receptor protein kinase EMS1"/>
    <property type="match status" value="1"/>
</dbReference>
<keyword evidence="2" id="KW-0677">Repeat</keyword>
<proteinExistence type="predicted"/>
<accession>A0AAE0KUZ0</accession>
<dbReference type="InterPro" id="IPR001611">
    <property type="entry name" value="Leu-rich_rpt"/>
</dbReference>
<evidence type="ECO:0000256" key="2">
    <source>
        <dbReference type="ARBA" id="ARBA00022737"/>
    </source>
</evidence>
<keyword evidence="3" id="KW-0732">Signal</keyword>
<name>A0AAE0KUZ0_9CHLO</name>
<dbReference type="InterPro" id="IPR032675">
    <property type="entry name" value="LRR_dom_sf"/>
</dbReference>
<evidence type="ECO:0000313" key="5">
    <source>
        <dbReference type="Proteomes" id="UP001190700"/>
    </source>
</evidence>
<comment type="caution">
    <text evidence="4">The sequence shown here is derived from an EMBL/GenBank/DDBJ whole genome shotgun (WGS) entry which is preliminary data.</text>
</comment>
<feature type="signal peptide" evidence="3">
    <location>
        <begin position="1"/>
        <end position="33"/>
    </location>
</feature>
<evidence type="ECO:0000256" key="1">
    <source>
        <dbReference type="ARBA" id="ARBA00004430"/>
    </source>
</evidence>
<evidence type="ECO:0008006" key="6">
    <source>
        <dbReference type="Google" id="ProtNLM"/>
    </source>
</evidence>
<feature type="chain" id="PRO_5041981404" description="L domain-like protein" evidence="3">
    <location>
        <begin position="34"/>
        <end position="195"/>
    </location>
</feature>
<dbReference type="InterPro" id="IPR053213">
    <property type="entry name" value="RLP29"/>
</dbReference>
<protein>
    <recommendedName>
        <fullName evidence="6">L domain-like protein</fullName>
    </recommendedName>
</protein>
<dbReference type="SUPFAM" id="SSF52058">
    <property type="entry name" value="L domain-like"/>
    <property type="match status" value="1"/>
</dbReference>
<dbReference type="PANTHER" id="PTHR48009">
    <property type="entry name" value="LEUCINE-RICH REPEAT (LRR) FAMILY PROTEIN"/>
    <property type="match status" value="1"/>
</dbReference>
<reference evidence="4 5" key="1">
    <citation type="journal article" date="2015" name="Genome Biol. Evol.">
        <title>Comparative Genomics of a Bacterivorous Green Alga Reveals Evolutionary Causalities and Consequences of Phago-Mixotrophic Mode of Nutrition.</title>
        <authorList>
            <person name="Burns J.A."/>
            <person name="Paasch A."/>
            <person name="Narechania A."/>
            <person name="Kim E."/>
        </authorList>
    </citation>
    <scope>NUCLEOTIDE SEQUENCE [LARGE SCALE GENOMIC DNA]</scope>
    <source>
        <strain evidence="4 5">PLY_AMNH</strain>
    </source>
</reference>